<gene>
    <name evidence="15" type="ORF">DLM86_02245</name>
</gene>
<dbReference type="InterPro" id="IPR050640">
    <property type="entry name" value="Bact_2-comp_sensor_kinase"/>
</dbReference>
<sequence>MWIKKSLFAKLLLGMLIAAVIPFSLSNIVSYSTTSEGIEQNVIELNQKTMSLGTDHIKRYLQELTLDSVAYYQDNALMNNLRRTAASPLLLVQIREQLNQLYGGRSEMRAVRYINAKINQTFTLQDNVGLGANISFTDIVLPERYGDWDESSEFEVTRIGEEQVLALHRPLVDYPSSDVLGLTSLYVGTDKIASLMSPLSDSSKGEVTFLYIRNASLLYSSADDGAPPAAADIDLAAFAGDDGAVDGRYDGRRGIYIYQKDRYKDLPLTMVKFVPKETINESANEMLNRVLLIQLVAIAFVILLAAALSFMTIAPIKRLLRMIGQVESGNYKMEPTSGNADELGVLEQRFRTMIRNLDELVIREYRGKLEISTARLKMLQAQINPHFLYNTLQSIGTLALRHGVNEISDKITELGSIMRYSMDLKTETVPLSGEIRHVENYLSLQKGRFKHKLSYALSCPPEALGVLVPKMILQPLVENSIVHGIEQGSGSGTLHIGIERTDDSLHIRVIDNGKGMDPDAVRRIKDEYAAAQPYREDRGIGLMNVLYRLQLYYGERFRWDIESEPYESTTISLHIAADRLQGGESDERIDRG</sequence>
<dbReference type="CDD" id="cd06225">
    <property type="entry name" value="HAMP"/>
    <property type="match status" value="1"/>
</dbReference>
<dbReference type="InterPro" id="IPR005467">
    <property type="entry name" value="His_kinase_dom"/>
</dbReference>
<dbReference type="Pfam" id="PF00672">
    <property type="entry name" value="HAMP"/>
    <property type="match status" value="1"/>
</dbReference>
<evidence type="ECO:0000259" key="13">
    <source>
        <dbReference type="PROSITE" id="PS50109"/>
    </source>
</evidence>
<keyword evidence="16" id="KW-1185">Reference proteome</keyword>
<proteinExistence type="predicted"/>
<accession>A0A2V5KFL6</accession>
<comment type="caution">
    <text evidence="15">The sequence shown here is derived from an EMBL/GenBank/DDBJ whole genome shotgun (WGS) entry which is preliminary data.</text>
</comment>
<keyword evidence="4" id="KW-1003">Cell membrane</keyword>
<feature type="transmembrane region" description="Helical" evidence="12">
    <location>
        <begin position="291"/>
        <end position="313"/>
    </location>
</feature>
<dbReference type="RefSeq" id="WP_110838323.1">
    <property type="nucleotide sequence ID" value="NZ_QJVJ01000001.1"/>
</dbReference>
<evidence type="ECO:0000256" key="2">
    <source>
        <dbReference type="ARBA" id="ARBA00004651"/>
    </source>
</evidence>
<evidence type="ECO:0000259" key="14">
    <source>
        <dbReference type="PROSITE" id="PS50885"/>
    </source>
</evidence>
<dbReference type="Proteomes" id="UP000247476">
    <property type="component" value="Unassembled WGS sequence"/>
</dbReference>
<dbReference type="Gene3D" id="6.10.340.10">
    <property type="match status" value="1"/>
</dbReference>
<dbReference type="GO" id="GO:0005524">
    <property type="term" value="F:ATP binding"/>
    <property type="evidence" value="ECO:0007669"/>
    <property type="project" value="UniProtKB-KW"/>
</dbReference>
<dbReference type="InterPro" id="IPR036890">
    <property type="entry name" value="HATPase_C_sf"/>
</dbReference>
<keyword evidence="12" id="KW-0812">Transmembrane</keyword>
<evidence type="ECO:0000256" key="3">
    <source>
        <dbReference type="ARBA" id="ARBA00012438"/>
    </source>
</evidence>
<dbReference type="PROSITE" id="PS50109">
    <property type="entry name" value="HIS_KIN"/>
    <property type="match status" value="1"/>
</dbReference>
<comment type="subcellular location">
    <subcellularLocation>
        <location evidence="2">Cell membrane</location>
        <topology evidence="2">Multi-pass membrane protein</topology>
    </subcellularLocation>
</comment>
<keyword evidence="9" id="KW-0067">ATP-binding</keyword>
<dbReference type="SUPFAM" id="SSF158472">
    <property type="entry name" value="HAMP domain-like"/>
    <property type="match status" value="1"/>
</dbReference>
<reference evidence="15 16" key="1">
    <citation type="submission" date="2018-05" db="EMBL/GenBank/DDBJ databases">
        <title>Paenibacillus flagellatus sp. nov., isolated from selenium mineral soil.</title>
        <authorList>
            <person name="Dai X."/>
        </authorList>
    </citation>
    <scope>NUCLEOTIDE SEQUENCE [LARGE SCALE GENOMIC DNA]</scope>
    <source>
        <strain evidence="15 16">DXL2</strain>
    </source>
</reference>
<keyword evidence="12" id="KW-1133">Transmembrane helix</keyword>
<evidence type="ECO:0000256" key="11">
    <source>
        <dbReference type="ARBA" id="ARBA00023136"/>
    </source>
</evidence>
<keyword evidence="11 12" id="KW-0472">Membrane</keyword>
<dbReference type="Gene3D" id="3.30.565.10">
    <property type="entry name" value="Histidine kinase-like ATPase, C-terminal domain"/>
    <property type="match status" value="1"/>
</dbReference>
<evidence type="ECO:0000256" key="7">
    <source>
        <dbReference type="ARBA" id="ARBA00022741"/>
    </source>
</evidence>
<dbReference type="SUPFAM" id="SSF55874">
    <property type="entry name" value="ATPase domain of HSP90 chaperone/DNA topoisomerase II/histidine kinase"/>
    <property type="match status" value="1"/>
</dbReference>
<dbReference type="InterPro" id="IPR003660">
    <property type="entry name" value="HAMP_dom"/>
</dbReference>
<dbReference type="OrthoDB" id="9776552at2"/>
<dbReference type="InterPro" id="IPR003594">
    <property type="entry name" value="HATPase_dom"/>
</dbReference>
<protein>
    <recommendedName>
        <fullName evidence="3">histidine kinase</fullName>
        <ecNumber evidence="3">2.7.13.3</ecNumber>
    </recommendedName>
</protein>
<evidence type="ECO:0000256" key="8">
    <source>
        <dbReference type="ARBA" id="ARBA00022777"/>
    </source>
</evidence>
<dbReference type="GO" id="GO:0000155">
    <property type="term" value="F:phosphorelay sensor kinase activity"/>
    <property type="evidence" value="ECO:0007669"/>
    <property type="project" value="InterPro"/>
</dbReference>
<evidence type="ECO:0000313" key="15">
    <source>
        <dbReference type="EMBL" id="PYI57284.1"/>
    </source>
</evidence>
<evidence type="ECO:0000313" key="16">
    <source>
        <dbReference type="Proteomes" id="UP000247476"/>
    </source>
</evidence>
<dbReference type="PANTHER" id="PTHR34220:SF7">
    <property type="entry name" value="SENSOR HISTIDINE KINASE YPDA"/>
    <property type="match status" value="1"/>
</dbReference>
<evidence type="ECO:0000256" key="12">
    <source>
        <dbReference type="SAM" id="Phobius"/>
    </source>
</evidence>
<dbReference type="Pfam" id="PF06580">
    <property type="entry name" value="His_kinase"/>
    <property type="match status" value="1"/>
</dbReference>
<dbReference type="Pfam" id="PF02518">
    <property type="entry name" value="HATPase_c"/>
    <property type="match status" value="1"/>
</dbReference>
<organism evidence="15 16">
    <name type="scientific">Paenibacillus flagellatus</name>
    <dbReference type="NCBI Taxonomy" id="2211139"/>
    <lineage>
        <taxon>Bacteria</taxon>
        <taxon>Bacillati</taxon>
        <taxon>Bacillota</taxon>
        <taxon>Bacilli</taxon>
        <taxon>Bacillales</taxon>
        <taxon>Paenibacillaceae</taxon>
        <taxon>Paenibacillus</taxon>
    </lineage>
</organism>
<keyword evidence="6" id="KW-0808">Transferase</keyword>
<keyword evidence="5" id="KW-0597">Phosphoprotein</keyword>
<keyword evidence="10" id="KW-0902">Two-component regulatory system</keyword>
<dbReference type="PANTHER" id="PTHR34220">
    <property type="entry name" value="SENSOR HISTIDINE KINASE YPDA"/>
    <property type="match status" value="1"/>
</dbReference>
<keyword evidence="8" id="KW-0418">Kinase</keyword>
<comment type="catalytic activity">
    <reaction evidence="1">
        <text>ATP + protein L-histidine = ADP + protein N-phospho-L-histidine.</text>
        <dbReference type="EC" id="2.7.13.3"/>
    </reaction>
</comment>
<dbReference type="EC" id="2.7.13.3" evidence="3"/>
<name>A0A2V5KFL6_9BACL</name>
<dbReference type="InterPro" id="IPR010559">
    <property type="entry name" value="Sig_transdc_His_kin_internal"/>
</dbReference>
<feature type="domain" description="Histidine kinase" evidence="13">
    <location>
        <begin position="360"/>
        <end position="579"/>
    </location>
</feature>
<evidence type="ECO:0000256" key="10">
    <source>
        <dbReference type="ARBA" id="ARBA00023012"/>
    </source>
</evidence>
<dbReference type="PROSITE" id="PS50885">
    <property type="entry name" value="HAMP"/>
    <property type="match status" value="1"/>
</dbReference>
<evidence type="ECO:0000256" key="5">
    <source>
        <dbReference type="ARBA" id="ARBA00022553"/>
    </source>
</evidence>
<evidence type="ECO:0000256" key="1">
    <source>
        <dbReference type="ARBA" id="ARBA00000085"/>
    </source>
</evidence>
<evidence type="ECO:0000256" key="4">
    <source>
        <dbReference type="ARBA" id="ARBA00022475"/>
    </source>
</evidence>
<evidence type="ECO:0000256" key="9">
    <source>
        <dbReference type="ARBA" id="ARBA00022840"/>
    </source>
</evidence>
<dbReference type="GO" id="GO:0005886">
    <property type="term" value="C:plasma membrane"/>
    <property type="evidence" value="ECO:0007669"/>
    <property type="project" value="UniProtKB-SubCell"/>
</dbReference>
<keyword evidence="7" id="KW-0547">Nucleotide-binding</keyword>
<feature type="domain" description="HAMP" evidence="14">
    <location>
        <begin position="310"/>
        <end position="362"/>
    </location>
</feature>
<dbReference type="AlphaFoldDB" id="A0A2V5KFL6"/>
<evidence type="ECO:0000256" key="6">
    <source>
        <dbReference type="ARBA" id="ARBA00022679"/>
    </source>
</evidence>
<dbReference type="EMBL" id="QJVJ01000001">
    <property type="protein sequence ID" value="PYI57284.1"/>
    <property type="molecule type" value="Genomic_DNA"/>
</dbReference>